<evidence type="ECO:0008006" key="4">
    <source>
        <dbReference type="Google" id="ProtNLM"/>
    </source>
</evidence>
<reference evidence="3" key="1">
    <citation type="submission" date="2003-11" db="EMBL/GenBank/DDBJ databases">
        <authorList>
            <person name="Heidelberg J.F."/>
            <person name="Eisen J.A."/>
            <person name="Nelson W.C."/>
            <person name="DeLong E.F."/>
        </authorList>
    </citation>
    <scope>NUCLEOTIDE SEQUENCE</scope>
</reference>
<organism evidence="3">
    <name type="scientific">uncultured marine bacterium 583</name>
    <dbReference type="NCBI Taxonomy" id="257403"/>
    <lineage>
        <taxon>Bacteria</taxon>
        <taxon>environmental samples</taxon>
    </lineage>
</organism>
<dbReference type="AlphaFoldDB" id="Q6SES6"/>
<sequence>MRCKFCNTAISDATFDLGNTAISNALIEEANLNSVEETFPLILYTCSKCFLVQIEEQVANNRIFTEEYVYFSSLSKFWLEHAKKFCEDIKNYLSLDSKSFVIEIASNDGYLLRNFVEVGINCLGIEPTKSTADTALSNGVPTLIEFFNLDLAKQLKQKNISADLIILNNVLAHVPEINDFVGALKVVLKKEGTITVEFPHLLELIKNNQFDTIYHEHYFYFSLKTLQNIFIRHKLSIYNVEQLDTHGGSLRIYATHEGNSLDISSHKKSVEKIIKVEINHGINTINFYSQLGNNADRLKLNALKYLVAKKILNKSIVAFGAAAKGNTFLNYCGIKKDIIDFVVDETPYKIGKYLPQSKIPILPFEMLKKVKPDVIVILPWNHKEEILAKLEFTKSWNAEIVTFIPELKCY</sequence>
<dbReference type="Pfam" id="PF08484">
    <property type="entry name" value="Methyltransf_14"/>
    <property type="match status" value="1"/>
</dbReference>
<dbReference type="CDD" id="cd02440">
    <property type="entry name" value="AdoMet_MTases"/>
    <property type="match status" value="1"/>
</dbReference>
<dbReference type="PANTHER" id="PTHR43861">
    <property type="entry name" value="TRANS-ACONITATE 2-METHYLTRANSFERASE-RELATED"/>
    <property type="match status" value="1"/>
</dbReference>
<dbReference type="InterPro" id="IPR029063">
    <property type="entry name" value="SAM-dependent_MTases_sf"/>
</dbReference>
<dbReference type="InterPro" id="IPR013691">
    <property type="entry name" value="MeTrfase_14"/>
</dbReference>
<name>Q6SES6_9BACT</name>
<reference evidence="3" key="2">
    <citation type="submission" date="2003-12" db="EMBL/GenBank/DDBJ databases">
        <title>Monterey Bay Coastal Ocean Microbial Observatory environmental clone sequencing.</title>
        <authorList>
            <person name="DeLong E.F."/>
        </authorList>
    </citation>
    <scope>NUCLEOTIDE SEQUENCE</scope>
</reference>
<dbReference type="Gene3D" id="3.40.50.150">
    <property type="entry name" value="Vaccinia Virus protein VP39"/>
    <property type="match status" value="1"/>
</dbReference>
<dbReference type="InterPro" id="IPR038576">
    <property type="entry name" value="Methyltransf_Zn-bd_dom_put_sf"/>
</dbReference>
<feature type="domain" description="Methyltransferase putative zinc binding" evidence="1">
    <location>
        <begin position="3"/>
        <end position="64"/>
    </location>
</feature>
<protein>
    <recommendedName>
        <fullName evidence="4">SAM-dependent methyltransferase</fullName>
    </recommendedName>
</protein>
<dbReference type="InterPro" id="IPR013630">
    <property type="entry name" value="Methyltransf_Zn-bd_dom_put"/>
</dbReference>
<dbReference type="EMBL" id="AY458650">
    <property type="protein sequence ID" value="AAR38496.1"/>
    <property type="molecule type" value="Genomic_DNA"/>
</dbReference>
<dbReference type="Pfam" id="PF08421">
    <property type="entry name" value="Methyltransf_13"/>
    <property type="match status" value="1"/>
</dbReference>
<dbReference type="Gene3D" id="3.40.50.720">
    <property type="entry name" value="NAD(P)-binding Rossmann-like Domain"/>
    <property type="match status" value="1"/>
</dbReference>
<dbReference type="Pfam" id="PF13489">
    <property type="entry name" value="Methyltransf_23"/>
    <property type="match status" value="1"/>
</dbReference>
<feature type="domain" description="C-methyltransferase" evidence="2">
    <location>
        <begin position="245"/>
        <end position="405"/>
    </location>
</feature>
<evidence type="ECO:0000259" key="1">
    <source>
        <dbReference type="Pfam" id="PF08421"/>
    </source>
</evidence>
<evidence type="ECO:0000313" key="3">
    <source>
        <dbReference type="EMBL" id="AAR38496.1"/>
    </source>
</evidence>
<dbReference type="Gene3D" id="6.20.50.110">
    <property type="entry name" value="Methyltransferase, zinc-binding domain"/>
    <property type="match status" value="1"/>
</dbReference>
<dbReference type="PANTHER" id="PTHR43861:SF5">
    <property type="entry name" value="BLL5978 PROTEIN"/>
    <property type="match status" value="1"/>
</dbReference>
<accession>Q6SES6</accession>
<dbReference type="SUPFAM" id="SSF53335">
    <property type="entry name" value="S-adenosyl-L-methionine-dependent methyltransferases"/>
    <property type="match status" value="1"/>
</dbReference>
<evidence type="ECO:0000259" key="2">
    <source>
        <dbReference type="Pfam" id="PF08484"/>
    </source>
</evidence>
<proteinExistence type="predicted"/>
<gene>
    <name evidence="3" type="ORF">MBMO_EBAC750-10A10.22</name>
</gene>